<dbReference type="GO" id="GO:0051604">
    <property type="term" value="P:protein maturation"/>
    <property type="evidence" value="ECO:0007669"/>
    <property type="project" value="TreeGrafter"/>
</dbReference>
<dbReference type="InterPro" id="IPR006452">
    <property type="entry name" value="Formate_DH_accessory"/>
</dbReference>
<dbReference type="CDD" id="cd16341">
    <property type="entry name" value="FdhE"/>
    <property type="match status" value="1"/>
</dbReference>
<dbReference type="GO" id="GO:0008199">
    <property type="term" value="F:ferric iron binding"/>
    <property type="evidence" value="ECO:0007669"/>
    <property type="project" value="TreeGrafter"/>
</dbReference>
<accession>A0A066TU54</accession>
<keyword evidence="1" id="KW-0963">Cytoplasm</keyword>
<dbReference type="eggNOG" id="COG3058">
    <property type="taxonomic scope" value="Bacteria"/>
</dbReference>
<dbReference type="Pfam" id="PF24859">
    <property type="entry name" value="FdhE_central"/>
    <property type="match status" value="1"/>
</dbReference>
<feature type="domain" description="FdhE central" evidence="3">
    <location>
        <begin position="182"/>
        <end position="220"/>
    </location>
</feature>
<feature type="domain" description="FdhE C-terminal" evidence="4">
    <location>
        <begin position="222"/>
        <end position="301"/>
    </location>
</feature>
<dbReference type="InterPro" id="IPR056774">
    <property type="entry name" value="FdhE_N"/>
</dbReference>
<evidence type="ECO:0000313" key="5">
    <source>
        <dbReference type="EMBL" id="KDN15548.1"/>
    </source>
</evidence>
<evidence type="ECO:0000259" key="3">
    <source>
        <dbReference type="Pfam" id="PF24859"/>
    </source>
</evidence>
<dbReference type="Proteomes" id="UP000027170">
    <property type="component" value="Unassembled WGS sequence"/>
</dbReference>
<organism evidence="5 6">
    <name type="scientific">Snodgrassella communis</name>
    <dbReference type="NCBI Taxonomy" id="2946699"/>
    <lineage>
        <taxon>Bacteria</taxon>
        <taxon>Pseudomonadati</taxon>
        <taxon>Pseudomonadota</taxon>
        <taxon>Betaproteobacteria</taxon>
        <taxon>Neisseriales</taxon>
        <taxon>Neisseriaceae</taxon>
        <taxon>Snodgrassella</taxon>
    </lineage>
</organism>
<keyword evidence="6" id="KW-1185">Reference proteome</keyword>
<dbReference type="Gene3D" id="3.90.1670.10">
    <property type="entry name" value="FdhE-like domain"/>
    <property type="match status" value="1"/>
</dbReference>
<gene>
    <name evidence="5" type="ORF">SALWKB29_0652</name>
</gene>
<dbReference type="SUPFAM" id="SSF144020">
    <property type="entry name" value="FdhE-like"/>
    <property type="match status" value="1"/>
</dbReference>
<dbReference type="InterPro" id="IPR056797">
    <property type="entry name" value="FdhE_central"/>
</dbReference>
<dbReference type="Pfam" id="PF24860">
    <property type="entry name" value="FdhE_C"/>
    <property type="match status" value="1"/>
</dbReference>
<proteinExistence type="predicted"/>
<evidence type="ECO:0000259" key="2">
    <source>
        <dbReference type="Pfam" id="PF04216"/>
    </source>
</evidence>
<comment type="caution">
    <text evidence="5">The sequence shown here is derived from an EMBL/GenBank/DDBJ whole genome shotgun (WGS) entry which is preliminary data.</text>
</comment>
<dbReference type="EMBL" id="JFZV01000002">
    <property type="protein sequence ID" value="KDN15548.1"/>
    <property type="molecule type" value="Genomic_DNA"/>
</dbReference>
<dbReference type="RefSeq" id="WP_037406191.1">
    <property type="nucleotide sequence ID" value="NZ_JFZV01000002.1"/>
</dbReference>
<evidence type="ECO:0000313" key="6">
    <source>
        <dbReference type="Proteomes" id="UP000027170"/>
    </source>
</evidence>
<name>A0A066TU54_9NEIS</name>
<feature type="domain" description="FdhE N-terminal" evidence="2">
    <location>
        <begin position="18"/>
        <end position="177"/>
    </location>
</feature>
<evidence type="ECO:0000256" key="1">
    <source>
        <dbReference type="ARBA" id="ARBA00022490"/>
    </source>
</evidence>
<reference evidence="5 6" key="1">
    <citation type="submission" date="2014-03" db="EMBL/GenBank/DDBJ databases">
        <title>The genomes of two eusocial bee gut symbionts.</title>
        <authorList>
            <person name="Kwong W.K."/>
            <person name="Engel P."/>
            <person name="Koch H."/>
            <person name="Moran N.A."/>
        </authorList>
    </citation>
    <scope>NUCLEOTIDE SEQUENCE [LARGE SCALE GENOMIC DNA]</scope>
    <source>
        <strain evidence="6">wkB29</strain>
    </source>
</reference>
<dbReference type="InterPro" id="IPR056796">
    <property type="entry name" value="FdhE_C"/>
</dbReference>
<protein>
    <submittedName>
        <fullName evidence="5">Formate dehydrogenase formation protein FdhE</fullName>
    </submittedName>
</protein>
<dbReference type="PANTHER" id="PTHR37689:SF1">
    <property type="entry name" value="PROTEIN FDHE"/>
    <property type="match status" value="1"/>
</dbReference>
<dbReference type="InterPro" id="IPR024064">
    <property type="entry name" value="FdhE-like_sf"/>
</dbReference>
<dbReference type="AlphaFoldDB" id="A0A066TU54"/>
<dbReference type="PANTHER" id="PTHR37689">
    <property type="entry name" value="PROTEIN FDHE"/>
    <property type="match status" value="1"/>
</dbReference>
<dbReference type="GO" id="GO:0005829">
    <property type="term" value="C:cytosol"/>
    <property type="evidence" value="ECO:0007669"/>
    <property type="project" value="TreeGrafter"/>
</dbReference>
<sequence length="309" mass="34220">MKTQATAEAIQAQEFFHIPFWQQPQADIFSQRALRLSELAAEDSSDWQPYLQLLAAICHAQQTLLKRYAQAAWVLPSADTAEFPLTPALLTANHDLTGRLFTDLHALLQPQLTPTATQVWKEILQLGSEERSQLCQQALNQQLGVAQQDYQIWVNAVVQIIYTHAALNLAATAVKPLPEPGFCPCCGTDAVGAVIIGHGELEGLRYLCCGVCNSRWHSVRARCSFCDNSRDLGVHRIEQASDGVLSGAEAECCPSCHAYRKRYRLAKQQYADPIADDLASLSLDILLNEDGWHRGGANPFLFMGKVPRH</sequence>
<evidence type="ECO:0000259" key="4">
    <source>
        <dbReference type="Pfam" id="PF24860"/>
    </source>
</evidence>
<dbReference type="Pfam" id="PF04216">
    <property type="entry name" value="FdhE_N"/>
    <property type="match status" value="1"/>
</dbReference>
<dbReference type="OrthoDB" id="9794151at2"/>